<evidence type="ECO:0000313" key="1">
    <source>
        <dbReference type="EMBL" id="KAF5958051.1"/>
    </source>
</evidence>
<dbReference type="AlphaFoldDB" id="A0A7J7I0K3"/>
<evidence type="ECO:0000313" key="2">
    <source>
        <dbReference type="Proteomes" id="UP000593564"/>
    </source>
</evidence>
<accession>A0A7J7I0K3</accession>
<reference evidence="2" key="1">
    <citation type="journal article" date="2020" name="Nat. Commun.">
        <title>Genome assembly of wild tea tree DASZ reveals pedigree and selection history of tea varieties.</title>
        <authorList>
            <person name="Zhang W."/>
            <person name="Zhang Y."/>
            <person name="Qiu H."/>
            <person name="Guo Y."/>
            <person name="Wan H."/>
            <person name="Zhang X."/>
            <person name="Scossa F."/>
            <person name="Alseekh S."/>
            <person name="Zhang Q."/>
            <person name="Wang P."/>
            <person name="Xu L."/>
            <person name="Schmidt M.H."/>
            <person name="Jia X."/>
            <person name="Li D."/>
            <person name="Zhu A."/>
            <person name="Guo F."/>
            <person name="Chen W."/>
            <person name="Ni D."/>
            <person name="Usadel B."/>
            <person name="Fernie A.R."/>
            <person name="Wen W."/>
        </authorList>
    </citation>
    <scope>NUCLEOTIDE SEQUENCE [LARGE SCALE GENOMIC DNA]</scope>
    <source>
        <strain evidence="2">cv. G240</strain>
    </source>
</reference>
<reference evidence="1 2" key="2">
    <citation type="submission" date="2020-07" db="EMBL/GenBank/DDBJ databases">
        <title>Genome assembly of wild tea tree DASZ reveals pedigree and selection history of tea varieties.</title>
        <authorList>
            <person name="Zhang W."/>
        </authorList>
    </citation>
    <scope>NUCLEOTIDE SEQUENCE [LARGE SCALE GENOMIC DNA]</scope>
    <source>
        <strain evidence="2">cv. G240</strain>
        <tissue evidence="1">Leaf</tissue>
    </source>
</reference>
<name>A0A7J7I0K3_CAMSI</name>
<comment type="caution">
    <text evidence="1">The sequence shown here is derived from an EMBL/GenBank/DDBJ whole genome shotgun (WGS) entry which is preliminary data.</text>
</comment>
<organism evidence="1 2">
    <name type="scientific">Camellia sinensis</name>
    <name type="common">Tea plant</name>
    <name type="synonym">Thea sinensis</name>
    <dbReference type="NCBI Taxonomy" id="4442"/>
    <lineage>
        <taxon>Eukaryota</taxon>
        <taxon>Viridiplantae</taxon>
        <taxon>Streptophyta</taxon>
        <taxon>Embryophyta</taxon>
        <taxon>Tracheophyta</taxon>
        <taxon>Spermatophyta</taxon>
        <taxon>Magnoliopsida</taxon>
        <taxon>eudicotyledons</taxon>
        <taxon>Gunneridae</taxon>
        <taxon>Pentapetalae</taxon>
        <taxon>asterids</taxon>
        <taxon>Ericales</taxon>
        <taxon>Theaceae</taxon>
        <taxon>Camellia</taxon>
    </lineage>
</organism>
<dbReference type="EMBL" id="JACBKZ010000002">
    <property type="protein sequence ID" value="KAF5958051.1"/>
    <property type="molecule type" value="Genomic_DNA"/>
</dbReference>
<keyword evidence="2" id="KW-1185">Reference proteome</keyword>
<sequence length="170" mass="18747">MKQTPSPSSSSSHSTRLSTMDAQNFTITSLHPNLQAPLTLSSLQPSTLESLNQPIEESSSMTKSIIGFSDSMRTSQLPDILEHPTSPAHEAFGNSDNSSLVNDCYYVDIGNYEVEDFNLLSPMSVEGPHDLLFSDGQMAGSNWISDDMAGTLWNNMDELWQFRKPEELGI</sequence>
<gene>
    <name evidence="1" type="ORF">HYC85_005276</name>
</gene>
<proteinExistence type="predicted"/>
<dbReference type="Proteomes" id="UP000593564">
    <property type="component" value="Unassembled WGS sequence"/>
</dbReference>
<protein>
    <submittedName>
        <fullName evidence="1">Uncharacterized protein</fullName>
    </submittedName>
</protein>